<keyword evidence="1" id="KW-0614">Plasmid</keyword>
<dbReference type="KEGG" id="cmq:B840_13050"/>
<proteinExistence type="predicted"/>
<dbReference type="Proteomes" id="UP000031928">
    <property type="component" value="Plasmid pCmarinum1"/>
</dbReference>
<organism evidence="1 2">
    <name type="scientific">Corynebacterium marinum DSM 44953</name>
    <dbReference type="NCBI Taxonomy" id="1224162"/>
    <lineage>
        <taxon>Bacteria</taxon>
        <taxon>Bacillati</taxon>
        <taxon>Actinomycetota</taxon>
        <taxon>Actinomycetes</taxon>
        <taxon>Mycobacteriales</taxon>
        <taxon>Corynebacteriaceae</taxon>
        <taxon>Corynebacterium</taxon>
    </lineage>
</organism>
<name>A0A0B6TQJ4_9CORY</name>
<dbReference type="HOGENOM" id="CLU_2914697_0_0_11"/>
<evidence type="ECO:0000313" key="2">
    <source>
        <dbReference type="Proteomes" id="UP000031928"/>
    </source>
</evidence>
<sequence>MKVKIAVWIEAGAAPLRDALPPNIVGHLFHHGHFIRDALMRRARLAEDTVSLETVGLCSAA</sequence>
<protein>
    <submittedName>
        <fullName evidence="1">Uncharacterized protein</fullName>
    </submittedName>
</protein>
<dbReference type="EMBL" id="CP007792">
    <property type="protein sequence ID" value="AJK70178.1"/>
    <property type="molecule type" value="Genomic_DNA"/>
</dbReference>
<geneLocation type="plasmid" evidence="1 2">
    <name>pCmarinum1</name>
</geneLocation>
<keyword evidence="2" id="KW-1185">Reference proteome</keyword>
<accession>A0A0B6TQJ4</accession>
<reference evidence="1 2" key="1">
    <citation type="submission" date="2014-05" db="EMBL/GenBank/DDBJ databases">
        <title>Complete genome sequence of Corynebacterium marinum DSM 44953.</title>
        <authorList>
            <person name="Schaffert L."/>
            <person name="Albersmeier A."/>
            <person name="Kalinowski J."/>
            <person name="Ruckert C."/>
        </authorList>
    </citation>
    <scope>NUCLEOTIDE SEQUENCE [LARGE SCALE GENOMIC DNA]</scope>
    <source>
        <strain evidence="1 2">DSM 44953</strain>
        <plasmid evidence="1 2">pCmarinum1</plasmid>
    </source>
</reference>
<evidence type="ECO:0000313" key="1">
    <source>
        <dbReference type="EMBL" id="AJK70178.1"/>
    </source>
</evidence>
<gene>
    <name evidence="1" type="ORF">B840_13050</name>
</gene>
<dbReference type="AlphaFoldDB" id="A0A0B6TQJ4"/>